<keyword evidence="3 10" id="KW-0444">Lipid biosynthesis</keyword>
<dbReference type="UniPathway" id="UPA00085"/>
<evidence type="ECO:0000256" key="4">
    <source>
        <dbReference type="ARBA" id="ARBA00022679"/>
    </source>
</evidence>
<protein>
    <recommendedName>
        <fullName evidence="8 10">Phosphate acyltransferase</fullName>
        <ecNumber evidence="8 10">2.3.1.274</ecNumber>
    </recommendedName>
    <alternativeName>
        <fullName evidence="10">Acyl-ACP phosphotransacylase</fullName>
    </alternativeName>
    <alternativeName>
        <fullName evidence="10">Acyl-[acyl-carrier-protein]--phosphate acyltransferase</fullName>
    </alternativeName>
    <alternativeName>
        <fullName evidence="10">Phosphate-acyl-ACP acyltransferase</fullName>
    </alternativeName>
</protein>
<organism evidence="11 12">
    <name type="scientific">Candidatus Erwinia haradaeae</name>
    <dbReference type="NCBI Taxonomy" id="1922217"/>
    <lineage>
        <taxon>Bacteria</taxon>
        <taxon>Pseudomonadati</taxon>
        <taxon>Pseudomonadota</taxon>
        <taxon>Gammaproteobacteria</taxon>
        <taxon>Enterobacterales</taxon>
        <taxon>Erwiniaceae</taxon>
        <taxon>Erwinia</taxon>
    </lineage>
</organism>
<dbReference type="EC" id="2.3.1.274" evidence="8 10"/>
<evidence type="ECO:0000256" key="7">
    <source>
        <dbReference type="ARBA" id="ARBA00023264"/>
    </source>
</evidence>
<dbReference type="GO" id="GO:0005737">
    <property type="term" value="C:cytoplasm"/>
    <property type="evidence" value="ECO:0007669"/>
    <property type="project" value="UniProtKB-SubCell"/>
</dbReference>
<dbReference type="Gene3D" id="3.40.718.10">
    <property type="entry name" value="Isopropylmalate Dehydrogenase"/>
    <property type="match status" value="1"/>
</dbReference>
<evidence type="ECO:0000256" key="3">
    <source>
        <dbReference type="ARBA" id="ARBA00022516"/>
    </source>
</evidence>
<comment type="catalytic activity">
    <reaction evidence="1 10">
        <text>a fatty acyl-[ACP] + phosphate = an acyl phosphate + holo-[ACP]</text>
        <dbReference type="Rhea" id="RHEA:42292"/>
        <dbReference type="Rhea" id="RHEA-COMP:9685"/>
        <dbReference type="Rhea" id="RHEA-COMP:14125"/>
        <dbReference type="ChEBI" id="CHEBI:43474"/>
        <dbReference type="ChEBI" id="CHEBI:59918"/>
        <dbReference type="ChEBI" id="CHEBI:64479"/>
        <dbReference type="ChEBI" id="CHEBI:138651"/>
        <dbReference type="EC" id="2.3.1.274"/>
    </reaction>
</comment>
<keyword evidence="4 10" id="KW-0808">Transferase</keyword>
<proteinExistence type="inferred from homology"/>
<evidence type="ECO:0000313" key="11">
    <source>
        <dbReference type="EMBL" id="VFP83268.1"/>
    </source>
</evidence>
<dbReference type="SUPFAM" id="SSF53659">
    <property type="entry name" value="Isocitrate/Isopropylmalate dehydrogenase-like"/>
    <property type="match status" value="1"/>
</dbReference>
<dbReference type="PIRSF" id="PIRSF002465">
    <property type="entry name" value="Phsphlp_syn_PlsX"/>
    <property type="match status" value="1"/>
</dbReference>
<accession>A0A451DAA6</accession>
<comment type="similarity">
    <text evidence="10">Belongs to the PlsX family.</text>
</comment>
<comment type="subunit">
    <text evidence="9 10">Homodimer. Probably interacts with PlsY.</text>
</comment>
<dbReference type="Pfam" id="PF02504">
    <property type="entry name" value="FA_synthesis"/>
    <property type="match status" value="1"/>
</dbReference>
<dbReference type="GO" id="GO:0006633">
    <property type="term" value="P:fatty acid biosynthetic process"/>
    <property type="evidence" value="ECO:0007669"/>
    <property type="project" value="UniProtKB-UniRule"/>
</dbReference>
<keyword evidence="5 10" id="KW-0443">Lipid metabolism</keyword>
<evidence type="ECO:0000256" key="6">
    <source>
        <dbReference type="ARBA" id="ARBA00023209"/>
    </source>
</evidence>
<comment type="pathway">
    <text evidence="10">Lipid metabolism; phospholipid metabolism.</text>
</comment>
<dbReference type="GO" id="GO:0043811">
    <property type="term" value="F:phosphate:acyl-[acyl carrier protein] acyltransferase activity"/>
    <property type="evidence" value="ECO:0007669"/>
    <property type="project" value="UniProtKB-UniRule"/>
</dbReference>
<dbReference type="InterPro" id="IPR012281">
    <property type="entry name" value="Phospholipid_synth_PlsX-like"/>
</dbReference>
<dbReference type="NCBIfam" id="TIGR00182">
    <property type="entry name" value="plsX"/>
    <property type="match status" value="1"/>
</dbReference>
<dbReference type="InterPro" id="IPR003664">
    <property type="entry name" value="FA_synthesis"/>
</dbReference>
<evidence type="ECO:0000256" key="10">
    <source>
        <dbReference type="HAMAP-Rule" id="MF_00019"/>
    </source>
</evidence>
<keyword evidence="11" id="KW-0012">Acyltransferase</keyword>
<dbReference type="Proteomes" id="UP000294368">
    <property type="component" value="Chromosome"/>
</dbReference>
<dbReference type="PANTHER" id="PTHR30100">
    <property type="entry name" value="FATTY ACID/PHOSPHOLIPID SYNTHESIS PROTEIN PLSX"/>
    <property type="match status" value="1"/>
</dbReference>
<dbReference type="GO" id="GO:0008654">
    <property type="term" value="P:phospholipid biosynthetic process"/>
    <property type="evidence" value="ECO:0007669"/>
    <property type="project" value="UniProtKB-KW"/>
</dbReference>
<gene>
    <name evidence="10 11" type="primary">plsX</name>
    <name evidence="11" type="ORF">ERCIKOCA2762_514</name>
</gene>
<evidence type="ECO:0000256" key="9">
    <source>
        <dbReference type="ARBA" id="ARBA00046608"/>
    </source>
</evidence>
<name>A0A451DAA6_9GAMM</name>
<evidence type="ECO:0000256" key="1">
    <source>
        <dbReference type="ARBA" id="ARBA00001232"/>
    </source>
</evidence>
<evidence type="ECO:0000256" key="8">
    <source>
        <dbReference type="ARBA" id="ARBA00024069"/>
    </source>
</evidence>
<evidence type="ECO:0000256" key="5">
    <source>
        <dbReference type="ARBA" id="ARBA00023098"/>
    </source>
</evidence>
<comment type="subcellular location">
    <subcellularLocation>
        <location evidence="10">Cytoplasm</location>
    </subcellularLocation>
    <text evidence="10">Associated with the membrane possibly through PlsY.</text>
</comment>
<keyword evidence="6 10" id="KW-0594">Phospholipid biosynthesis</keyword>
<dbReference type="RefSeq" id="WP_157988617.1">
    <property type="nucleotide sequence ID" value="NZ_LR217715.1"/>
</dbReference>
<dbReference type="AlphaFoldDB" id="A0A451DAA6"/>
<dbReference type="EMBL" id="LR217715">
    <property type="protein sequence ID" value="VFP83268.1"/>
    <property type="molecule type" value="Genomic_DNA"/>
</dbReference>
<comment type="function">
    <text evidence="10">Catalyzes the reversible formation of acyl-phosphate (acyl-PO(4)) from acyl-[acyl-carrier-protein] (acyl-ACP). This enzyme utilizes acyl-ACP as fatty acyl donor, but not acyl-CoA.</text>
</comment>
<dbReference type="HAMAP" id="MF_00019">
    <property type="entry name" value="PlsX"/>
    <property type="match status" value="1"/>
</dbReference>
<dbReference type="PANTHER" id="PTHR30100:SF1">
    <property type="entry name" value="PHOSPHATE ACYLTRANSFERASE"/>
    <property type="match status" value="1"/>
</dbReference>
<keyword evidence="2 10" id="KW-0963">Cytoplasm</keyword>
<evidence type="ECO:0000256" key="2">
    <source>
        <dbReference type="ARBA" id="ARBA00022490"/>
    </source>
</evidence>
<dbReference type="OrthoDB" id="9806408at2"/>
<keyword evidence="7 10" id="KW-1208">Phospholipid metabolism</keyword>
<sequence>MNHLTVAIDAMGGDFGPRITVPASLQALASNPHLHILLVGDPHPILSLLSHTDNMLQKRLKIIGVDSIVPHHNTNKPILQKKRSSSMRKTLEQVQIGKACACVSAGNTSEMVRLAKLLLKPLSGIQRPALMTMLPNQQKRKTVFLDIGANIHADTALLVQFAVMGSIVAKDLLGISYPRVALINIGTEINKGSKSIQEAAKMLKKSISINFVGYLEANDLLSGNTDVLICDGFVGNITLKTMEGVLKMLLSNFQPLKTAKEKNWGHRLLTRFFHKYLTIKFSELHPDQYNGACLLGFHNTVIKSHGSANQRAFIAAIQQAEQAVRQETPERISACLKGVLLPKSD</sequence>
<reference evidence="11 12" key="1">
    <citation type="submission" date="2019-02" db="EMBL/GenBank/DDBJ databases">
        <authorList>
            <person name="Manzano-Marin A."/>
            <person name="Manzano-Marin A."/>
        </authorList>
    </citation>
    <scope>NUCLEOTIDE SEQUENCE [LARGE SCALE GENOMIC DNA]</scope>
    <source>
        <strain evidence="11 12">ErCikochiana</strain>
    </source>
</reference>
<evidence type="ECO:0000313" key="12">
    <source>
        <dbReference type="Proteomes" id="UP000294368"/>
    </source>
</evidence>